<evidence type="ECO:0000256" key="5">
    <source>
        <dbReference type="ARBA" id="ARBA00022801"/>
    </source>
</evidence>
<dbReference type="InterPro" id="IPR041588">
    <property type="entry name" value="Integrase_H2C2"/>
</dbReference>
<dbReference type="InterPro" id="IPR050951">
    <property type="entry name" value="Retrovirus_Pol_polyprotein"/>
</dbReference>
<evidence type="ECO:0000313" key="8">
    <source>
        <dbReference type="EnsemblPlants" id="AET3Gv20468100.46"/>
    </source>
</evidence>
<reference evidence="9" key="2">
    <citation type="journal article" date="2017" name="Nat. Plants">
        <title>The Aegilops tauschii genome reveals multiple impacts of transposons.</title>
        <authorList>
            <person name="Zhao G."/>
            <person name="Zou C."/>
            <person name="Li K."/>
            <person name="Wang K."/>
            <person name="Li T."/>
            <person name="Gao L."/>
            <person name="Zhang X."/>
            <person name="Wang H."/>
            <person name="Yang Z."/>
            <person name="Liu X."/>
            <person name="Jiang W."/>
            <person name="Mao L."/>
            <person name="Kong X."/>
            <person name="Jiao Y."/>
            <person name="Jia J."/>
        </authorList>
    </citation>
    <scope>NUCLEOTIDE SEQUENCE [LARGE SCALE GENOMIC DNA]</scope>
    <source>
        <strain evidence="9">cv. AL8/78</strain>
    </source>
</reference>
<dbReference type="GO" id="GO:0003964">
    <property type="term" value="F:RNA-directed DNA polymerase activity"/>
    <property type="evidence" value="ECO:0007669"/>
    <property type="project" value="UniProtKB-KW"/>
</dbReference>
<proteinExistence type="predicted"/>
<evidence type="ECO:0000256" key="3">
    <source>
        <dbReference type="ARBA" id="ARBA00022722"/>
    </source>
</evidence>
<dbReference type="SUPFAM" id="SSF53098">
    <property type="entry name" value="Ribonuclease H-like"/>
    <property type="match status" value="1"/>
</dbReference>
<dbReference type="Pfam" id="PF17917">
    <property type="entry name" value="RT_RNaseH"/>
    <property type="match status" value="1"/>
</dbReference>
<dbReference type="PANTHER" id="PTHR37984">
    <property type="entry name" value="PROTEIN CBG26694"/>
    <property type="match status" value="1"/>
</dbReference>
<reference evidence="8" key="3">
    <citation type="journal article" date="2017" name="Nature">
        <title>Genome sequence of the progenitor of the wheat D genome Aegilops tauschii.</title>
        <authorList>
            <person name="Luo M.C."/>
            <person name="Gu Y.Q."/>
            <person name="Puiu D."/>
            <person name="Wang H."/>
            <person name="Twardziok S.O."/>
            <person name="Deal K.R."/>
            <person name="Huo N."/>
            <person name="Zhu T."/>
            <person name="Wang L."/>
            <person name="Wang Y."/>
            <person name="McGuire P.E."/>
            <person name="Liu S."/>
            <person name="Long H."/>
            <person name="Ramasamy R.K."/>
            <person name="Rodriguez J.C."/>
            <person name="Van S.L."/>
            <person name="Yuan L."/>
            <person name="Wang Z."/>
            <person name="Xia Z."/>
            <person name="Xiao L."/>
            <person name="Anderson O.D."/>
            <person name="Ouyang S."/>
            <person name="Liang Y."/>
            <person name="Zimin A.V."/>
            <person name="Pertea G."/>
            <person name="Qi P."/>
            <person name="Bennetzen J.L."/>
            <person name="Dai X."/>
            <person name="Dawson M.W."/>
            <person name="Muller H.G."/>
            <person name="Kugler K."/>
            <person name="Rivarola-Duarte L."/>
            <person name="Spannagl M."/>
            <person name="Mayer K.F.X."/>
            <person name="Lu F.H."/>
            <person name="Bevan M.W."/>
            <person name="Leroy P."/>
            <person name="Li P."/>
            <person name="You F.M."/>
            <person name="Sun Q."/>
            <person name="Liu Z."/>
            <person name="Lyons E."/>
            <person name="Wicker T."/>
            <person name="Salzberg S.L."/>
            <person name="Devos K.M."/>
            <person name="Dvorak J."/>
        </authorList>
    </citation>
    <scope>NUCLEOTIDE SEQUENCE [LARGE SCALE GENOMIC DNA]</scope>
    <source>
        <strain evidence="8">cv. AL8/78</strain>
    </source>
</reference>
<feature type="domain" description="Integrase catalytic" evidence="7">
    <location>
        <begin position="231"/>
        <end position="344"/>
    </location>
</feature>
<dbReference type="CDD" id="cd09274">
    <property type="entry name" value="RNase_HI_RT_Ty3"/>
    <property type="match status" value="1"/>
</dbReference>
<name>A0A453EUM5_AEGTS</name>
<dbReference type="Pfam" id="PF17921">
    <property type="entry name" value="Integrase_H2C2"/>
    <property type="match status" value="1"/>
</dbReference>
<dbReference type="GO" id="GO:0004519">
    <property type="term" value="F:endonuclease activity"/>
    <property type="evidence" value="ECO:0007669"/>
    <property type="project" value="UniProtKB-KW"/>
</dbReference>
<dbReference type="PROSITE" id="PS50994">
    <property type="entry name" value="INTEGRASE"/>
    <property type="match status" value="1"/>
</dbReference>
<dbReference type="InterPro" id="IPR012337">
    <property type="entry name" value="RNaseH-like_sf"/>
</dbReference>
<evidence type="ECO:0000256" key="2">
    <source>
        <dbReference type="ARBA" id="ARBA00022695"/>
    </source>
</evidence>
<dbReference type="InterPro" id="IPR001584">
    <property type="entry name" value="Integrase_cat-core"/>
</dbReference>
<dbReference type="InterPro" id="IPR041373">
    <property type="entry name" value="RT_RNaseH"/>
</dbReference>
<organism evidence="8 9">
    <name type="scientific">Aegilops tauschii subsp. strangulata</name>
    <name type="common">Goatgrass</name>
    <dbReference type="NCBI Taxonomy" id="200361"/>
    <lineage>
        <taxon>Eukaryota</taxon>
        <taxon>Viridiplantae</taxon>
        <taxon>Streptophyta</taxon>
        <taxon>Embryophyta</taxon>
        <taxon>Tracheophyta</taxon>
        <taxon>Spermatophyta</taxon>
        <taxon>Magnoliopsida</taxon>
        <taxon>Liliopsida</taxon>
        <taxon>Poales</taxon>
        <taxon>Poaceae</taxon>
        <taxon>BOP clade</taxon>
        <taxon>Pooideae</taxon>
        <taxon>Triticodae</taxon>
        <taxon>Triticeae</taxon>
        <taxon>Triticinae</taxon>
        <taxon>Aegilops</taxon>
    </lineage>
</organism>
<dbReference type="GO" id="GO:0003676">
    <property type="term" value="F:nucleic acid binding"/>
    <property type="evidence" value="ECO:0007669"/>
    <property type="project" value="InterPro"/>
</dbReference>
<evidence type="ECO:0000256" key="1">
    <source>
        <dbReference type="ARBA" id="ARBA00022679"/>
    </source>
</evidence>
<reference evidence="8" key="4">
    <citation type="submission" date="2019-03" db="UniProtKB">
        <authorList>
            <consortium name="EnsemblPlants"/>
        </authorList>
    </citation>
    <scope>IDENTIFICATION</scope>
</reference>
<keyword evidence="6" id="KW-0695">RNA-directed DNA polymerase</keyword>
<accession>A0A453EUM5</accession>
<dbReference type="Gene3D" id="3.30.420.10">
    <property type="entry name" value="Ribonuclease H-like superfamily/Ribonuclease H"/>
    <property type="match status" value="1"/>
</dbReference>
<sequence>MQEGRPLAYFSKSIGPKAAALSTYDKEAMAIIEAVKKWKHYFSATSLIIRTDQESLKYIQEQKITEGIQHKLLLKLLGYNFTIEYKKGKENKAADALSRVKHAVSALFTTATSPAWVKEVVSSYQQDDKIKELIAECFVDKSTDNAYSFKNGILRFHNKVVVGKSTNLRQEILATFHNSELGGHSGERATYHRVKLVFHWQGMKQDVITFLKNCPVCQLNKSEHTPYPGLLEPLPVPDFAWAHISMDFIEGLPTSENKNLILVVVDRFTKYSHFIAMKHPITVQSVARAFSENVFKLHGMPLVIVTDRDRIFTSNLWQKLFKSLNIKLHMSTSYHPQTDGRQKE</sequence>
<dbReference type="GO" id="GO:0015074">
    <property type="term" value="P:DNA integration"/>
    <property type="evidence" value="ECO:0007669"/>
    <property type="project" value="InterPro"/>
</dbReference>
<keyword evidence="5" id="KW-0378">Hydrolase</keyword>
<reference evidence="9" key="1">
    <citation type="journal article" date="2014" name="Science">
        <title>Ancient hybridizations among the ancestral genomes of bread wheat.</title>
        <authorList>
            <consortium name="International Wheat Genome Sequencing Consortium,"/>
            <person name="Marcussen T."/>
            <person name="Sandve S.R."/>
            <person name="Heier L."/>
            <person name="Spannagl M."/>
            <person name="Pfeifer M."/>
            <person name="Jakobsen K.S."/>
            <person name="Wulff B.B."/>
            <person name="Steuernagel B."/>
            <person name="Mayer K.F."/>
            <person name="Olsen O.A."/>
        </authorList>
    </citation>
    <scope>NUCLEOTIDE SEQUENCE [LARGE SCALE GENOMIC DNA]</scope>
    <source>
        <strain evidence="9">cv. AL8/78</strain>
    </source>
</reference>
<evidence type="ECO:0000259" key="7">
    <source>
        <dbReference type="PROSITE" id="PS50994"/>
    </source>
</evidence>
<keyword evidence="2" id="KW-0548">Nucleotidyltransferase</keyword>
<dbReference type="AlphaFoldDB" id="A0A453EUM5"/>
<reference evidence="8" key="5">
    <citation type="journal article" date="2021" name="G3 (Bethesda)">
        <title>Aegilops tauschii genome assembly Aet v5.0 features greater sequence contiguity and improved annotation.</title>
        <authorList>
            <person name="Wang L."/>
            <person name="Zhu T."/>
            <person name="Rodriguez J.C."/>
            <person name="Deal K.R."/>
            <person name="Dubcovsky J."/>
            <person name="McGuire P.E."/>
            <person name="Lux T."/>
            <person name="Spannagl M."/>
            <person name="Mayer K.F.X."/>
            <person name="Baldrich P."/>
            <person name="Meyers B.C."/>
            <person name="Huo N."/>
            <person name="Gu Y.Q."/>
            <person name="Zhou H."/>
            <person name="Devos K.M."/>
            <person name="Bennetzen J.L."/>
            <person name="Unver T."/>
            <person name="Budak H."/>
            <person name="Gulick P.J."/>
            <person name="Galiba G."/>
            <person name="Kalapos B."/>
            <person name="Nelson D.R."/>
            <person name="Li P."/>
            <person name="You F.M."/>
            <person name="Luo M.C."/>
            <person name="Dvorak J."/>
        </authorList>
    </citation>
    <scope>NUCLEOTIDE SEQUENCE [LARGE SCALE GENOMIC DNA]</scope>
    <source>
        <strain evidence="8">cv. AL8/78</strain>
    </source>
</reference>
<dbReference type="Gene3D" id="1.10.340.70">
    <property type="match status" value="1"/>
</dbReference>
<dbReference type="Proteomes" id="UP000015105">
    <property type="component" value="Chromosome 3D"/>
</dbReference>
<keyword evidence="9" id="KW-1185">Reference proteome</keyword>
<keyword evidence="3" id="KW-0540">Nuclease</keyword>
<dbReference type="InterPro" id="IPR036397">
    <property type="entry name" value="RNaseH_sf"/>
</dbReference>
<dbReference type="GO" id="GO:0016787">
    <property type="term" value="F:hydrolase activity"/>
    <property type="evidence" value="ECO:0007669"/>
    <property type="project" value="UniProtKB-KW"/>
</dbReference>
<dbReference type="EnsemblPlants" id="AET3Gv20468100.46">
    <property type="protein sequence ID" value="AET3Gv20468100.46"/>
    <property type="gene ID" value="AET3Gv20468100"/>
</dbReference>
<keyword evidence="1" id="KW-0808">Transferase</keyword>
<dbReference type="Pfam" id="PF00665">
    <property type="entry name" value="rve"/>
    <property type="match status" value="1"/>
</dbReference>
<dbReference type="InterPro" id="IPR043502">
    <property type="entry name" value="DNA/RNA_pol_sf"/>
</dbReference>
<keyword evidence="4" id="KW-0255">Endonuclease</keyword>
<dbReference type="SUPFAM" id="SSF56672">
    <property type="entry name" value="DNA/RNA polymerases"/>
    <property type="match status" value="1"/>
</dbReference>
<protein>
    <recommendedName>
        <fullName evidence="7">Integrase catalytic domain-containing protein</fullName>
    </recommendedName>
</protein>
<dbReference type="Gramene" id="AET3Gv20468100.46">
    <property type="protein sequence ID" value="AET3Gv20468100.46"/>
    <property type="gene ID" value="AET3Gv20468100"/>
</dbReference>
<evidence type="ECO:0000256" key="6">
    <source>
        <dbReference type="ARBA" id="ARBA00022918"/>
    </source>
</evidence>
<evidence type="ECO:0000256" key="4">
    <source>
        <dbReference type="ARBA" id="ARBA00022759"/>
    </source>
</evidence>
<evidence type="ECO:0000313" key="9">
    <source>
        <dbReference type="Proteomes" id="UP000015105"/>
    </source>
</evidence>
<dbReference type="PANTHER" id="PTHR37984:SF5">
    <property type="entry name" value="PROTEIN NYNRIN-LIKE"/>
    <property type="match status" value="1"/>
</dbReference>